<sequence length="84" mass="9600">MAKIEEIVIRRHPSKRILDLFLPMLIGLGLKARRGGRDIHVKMLIELRLHVLDAPSRLLDLVPRSAVLFGLRRAKAKETQQNAE</sequence>
<gene>
    <name evidence="1" type="ORF">OsJ_21248</name>
</gene>
<organism evidence="1">
    <name type="scientific">Oryza sativa subsp. japonica</name>
    <name type="common">Rice</name>
    <dbReference type="NCBI Taxonomy" id="39947"/>
    <lineage>
        <taxon>Eukaryota</taxon>
        <taxon>Viridiplantae</taxon>
        <taxon>Streptophyta</taxon>
        <taxon>Embryophyta</taxon>
        <taxon>Tracheophyta</taxon>
        <taxon>Spermatophyta</taxon>
        <taxon>Magnoliopsida</taxon>
        <taxon>Liliopsida</taxon>
        <taxon>Poales</taxon>
        <taxon>Poaceae</taxon>
        <taxon>BOP clade</taxon>
        <taxon>Oryzoideae</taxon>
        <taxon>Oryzeae</taxon>
        <taxon>Oryzinae</taxon>
        <taxon>Oryza</taxon>
        <taxon>Oryza sativa</taxon>
    </lineage>
</organism>
<dbReference type="EMBL" id="CM000143">
    <property type="protein sequence ID" value="EAZ36904.1"/>
    <property type="molecule type" value="Genomic_DNA"/>
</dbReference>
<reference evidence="1" key="1">
    <citation type="journal article" date="2005" name="PLoS Biol.">
        <title>The genomes of Oryza sativa: a history of duplications.</title>
        <authorList>
            <person name="Yu J."/>
            <person name="Wang J."/>
            <person name="Lin W."/>
            <person name="Li S."/>
            <person name="Li H."/>
            <person name="Zhou J."/>
            <person name="Ni P."/>
            <person name="Dong W."/>
            <person name="Hu S."/>
            <person name="Zeng C."/>
            <person name="Zhang J."/>
            <person name="Zhang Y."/>
            <person name="Li R."/>
            <person name="Xu Z."/>
            <person name="Li S."/>
            <person name="Li X."/>
            <person name="Zheng H."/>
            <person name="Cong L."/>
            <person name="Lin L."/>
            <person name="Yin J."/>
            <person name="Geng J."/>
            <person name="Li G."/>
            <person name="Shi J."/>
            <person name="Liu J."/>
            <person name="Lv H."/>
            <person name="Li J."/>
            <person name="Wang J."/>
            <person name="Deng Y."/>
            <person name="Ran L."/>
            <person name="Shi X."/>
            <person name="Wang X."/>
            <person name="Wu Q."/>
            <person name="Li C."/>
            <person name="Ren X."/>
            <person name="Wang J."/>
            <person name="Wang X."/>
            <person name="Li D."/>
            <person name="Liu D."/>
            <person name="Zhang X."/>
            <person name="Ji Z."/>
            <person name="Zhao W."/>
            <person name="Sun Y."/>
            <person name="Zhang Z."/>
            <person name="Bao J."/>
            <person name="Han Y."/>
            <person name="Dong L."/>
            <person name="Ji J."/>
            <person name="Chen P."/>
            <person name="Wu S."/>
            <person name="Liu J."/>
            <person name="Xiao Y."/>
            <person name="Bu D."/>
            <person name="Tan J."/>
            <person name="Yang L."/>
            <person name="Ye C."/>
            <person name="Zhang J."/>
            <person name="Xu J."/>
            <person name="Zhou Y."/>
            <person name="Yu Y."/>
            <person name="Zhang B."/>
            <person name="Zhuang S."/>
            <person name="Wei H."/>
            <person name="Liu B."/>
            <person name="Lei M."/>
            <person name="Yu H."/>
            <person name="Li Y."/>
            <person name="Xu H."/>
            <person name="Wei S."/>
            <person name="He X."/>
            <person name="Fang L."/>
            <person name="Zhang Z."/>
            <person name="Zhang Y."/>
            <person name="Huang X."/>
            <person name="Su Z."/>
            <person name="Tong W."/>
            <person name="Li J."/>
            <person name="Tong Z."/>
            <person name="Li S."/>
            <person name="Ye J."/>
            <person name="Wang L."/>
            <person name="Fang L."/>
            <person name="Lei T."/>
            <person name="Chen C."/>
            <person name="Chen H."/>
            <person name="Xu Z."/>
            <person name="Li H."/>
            <person name="Huang H."/>
            <person name="Zhang F."/>
            <person name="Xu H."/>
            <person name="Li N."/>
            <person name="Zhao C."/>
            <person name="Li S."/>
            <person name="Dong L."/>
            <person name="Huang Y."/>
            <person name="Li L."/>
            <person name="Xi Y."/>
            <person name="Qi Q."/>
            <person name="Li W."/>
            <person name="Zhang B."/>
            <person name="Hu W."/>
            <person name="Zhang Y."/>
            <person name="Tian X."/>
            <person name="Jiao Y."/>
            <person name="Liang X."/>
            <person name="Jin J."/>
            <person name="Gao L."/>
            <person name="Zheng W."/>
            <person name="Hao B."/>
            <person name="Liu S."/>
            <person name="Wang W."/>
            <person name="Yuan L."/>
            <person name="Cao M."/>
            <person name="McDermott J."/>
            <person name="Samudrala R."/>
            <person name="Wang J."/>
            <person name="Wong G.K."/>
            <person name="Yang H."/>
        </authorList>
    </citation>
    <scope>NUCLEOTIDE SEQUENCE [LARGE SCALE GENOMIC DNA]</scope>
</reference>
<dbReference type="Proteomes" id="UP000007752">
    <property type="component" value="Chromosome 6"/>
</dbReference>
<evidence type="ECO:0000313" key="1">
    <source>
        <dbReference type="EMBL" id="EAZ36904.1"/>
    </source>
</evidence>
<name>A3BBG5_ORYSJ</name>
<accession>A3BBG5</accession>
<reference evidence="1" key="2">
    <citation type="submission" date="2008-12" db="EMBL/GenBank/DDBJ databases">
        <title>Improved gene annotation of the rice (Oryza sativa) genomes.</title>
        <authorList>
            <person name="Wang J."/>
            <person name="Li R."/>
            <person name="Fan W."/>
            <person name="Huang Q."/>
            <person name="Zhang J."/>
            <person name="Zhou Y."/>
            <person name="Hu Y."/>
            <person name="Zi S."/>
            <person name="Li J."/>
            <person name="Ni P."/>
            <person name="Zheng H."/>
            <person name="Zhang Y."/>
            <person name="Zhao M."/>
            <person name="Hao Q."/>
            <person name="McDermott J."/>
            <person name="Samudrala R."/>
            <person name="Kristiansen K."/>
            <person name="Wong G.K.-S."/>
        </authorList>
    </citation>
    <scope>NUCLEOTIDE SEQUENCE</scope>
</reference>
<protein>
    <submittedName>
        <fullName evidence="1">Uncharacterized protein</fullName>
    </submittedName>
</protein>
<proteinExistence type="predicted"/>
<dbReference type="AlphaFoldDB" id="A3BBG5"/>